<proteinExistence type="predicted"/>
<evidence type="ECO:0000313" key="2">
    <source>
        <dbReference type="Proteomes" id="UP001153269"/>
    </source>
</evidence>
<evidence type="ECO:0000313" key="1">
    <source>
        <dbReference type="EMBL" id="CAB1439098.1"/>
    </source>
</evidence>
<dbReference type="EMBL" id="CADEAL010002228">
    <property type="protein sequence ID" value="CAB1439098.1"/>
    <property type="molecule type" value="Genomic_DNA"/>
</dbReference>
<name>A0A9N7YUS3_PLEPL</name>
<comment type="caution">
    <text evidence="1">The sequence shown here is derived from an EMBL/GenBank/DDBJ whole genome shotgun (WGS) entry which is preliminary data.</text>
</comment>
<protein>
    <submittedName>
        <fullName evidence="1">Uncharacterized protein</fullName>
    </submittedName>
</protein>
<dbReference type="Proteomes" id="UP001153269">
    <property type="component" value="Unassembled WGS sequence"/>
</dbReference>
<gene>
    <name evidence="1" type="ORF">PLEPLA_LOCUS26938</name>
</gene>
<organism evidence="1 2">
    <name type="scientific">Pleuronectes platessa</name>
    <name type="common">European plaice</name>
    <dbReference type="NCBI Taxonomy" id="8262"/>
    <lineage>
        <taxon>Eukaryota</taxon>
        <taxon>Metazoa</taxon>
        <taxon>Chordata</taxon>
        <taxon>Craniata</taxon>
        <taxon>Vertebrata</taxon>
        <taxon>Euteleostomi</taxon>
        <taxon>Actinopterygii</taxon>
        <taxon>Neopterygii</taxon>
        <taxon>Teleostei</taxon>
        <taxon>Neoteleostei</taxon>
        <taxon>Acanthomorphata</taxon>
        <taxon>Carangaria</taxon>
        <taxon>Pleuronectiformes</taxon>
        <taxon>Pleuronectoidei</taxon>
        <taxon>Pleuronectidae</taxon>
        <taxon>Pleuronectes</taxon>
    </lineage>
</organism>
<dbReference type="AlphaFoldDB" id="A0A9N7YUS3"/>
<sequence length="117" mass="13572">MRAARKALRGAAERHGEGVPRWRGRSYLSVFVKTEKHTLALNVDSVVQIKRKLWHFFFSANMSHPERTFLDVAIMEVLPELQEANKNLLEEHLQSIGVETCEDLRFFIVNLLQQPKT</sequence>
<reference evidence="1" key="1">
    <citation type="submission" date="2020-03" db="EMBL/GenBank/DDBJ databases">
        <authorList>
            <person name="Weist P."/>
        </authorList>
    </citation>
    <scope>NUCLEOTIDE SEQUENCE</scope>
</reference>
<keyword evidence="2" id="KW-1185">Reference proteome</keyword>
<accession>A0A9N7YUS3</accession>